<reference evidence="3" key="1">
    <citation type="submission" date="2016-10" db="EMBL/GenBank/DDBJ databases">
        <authorList>
            <person name="Varghese N."/>
        </authorList>
    </citation>
    <scope>NUCLEOTIDE SEQUENCE [LARGE SCALE GENOMIC DNA]</scope>
    <source>
        <strain evidence="3">CGMCC 1.12284</strain>
    </source>
</reference>
<dbReference type="STRING" id="1202768.SAMN05216285_1171"/>
<dbReference type="RefSeq" id="WP_049990499.1">
    <property type="nucleotide sequence ID" value="NZ_FOIS01000002.1"/>
</dbReference>
<dbReference type="InterPro" id="IPR005137">
    <property type="entry name" value="BtpA"/>
</dbReference>
<dbReference type="eggNOG" id="arCOG01982">
    <property type="taxonomic scope" value="Archaea"/>
</dbReference>
<organism evidence="2 3">
    <name type="scientific">Natrinema salifodinae</name>
    <dbReference type="NCBI Taxonomy" id="1202768"/>
    <lineage>
        <taxon>Archaea</taxon>
        <taxon>Methanobacteriati</taxon>
        <taxon>Methanobacteriota</taxon>
        <taxon>Stenosarchaea group</taxon>
        <taxon>Halobacteria</taxon>
        <taxon>Halobacteriales</taxon>
        <taxon>Natrialbaceae</taxon>
        <taxon>Natrinema</taxon>
    </lineage>
</organism>
<evidence type="ECO:0008006" key="4">
    <source>
        <dbReference type="Google" id="ProtNLM"/>
    </source>
</evidence>
<accession>A0A1I0N168</accession>
<evidence type="ECO:0000313" key="3">
    <source>
        <dbReference type="Proteomes" id="UP000183275"/>
    </source>
</evidence>
<dbReference type="PIRSF" id="PIRSF005956">
    <property type="entry name" value="BtpA"/>
    <property type="match status" value="1"/>
</dbReference>
<dbReference type="SUPFAM" id="SSF51366">
    <property type="entry name" value="Ribulose-phoshate binding barrel"/>
    <property type="match status" value="1"/>
</dbReference>
<dbReference type="Proteomes" id="UP000183275">
    <property type="component" value="Unassembled WGS sequence"/>
</dbReference>
<keyword evidence="3" id="KW-1185">Reference proteome</keyword>
<evidence type="ECO:0000256" key="1">
    <source>
        <dbReference type="ARBA" id="ARBA00006007"/>
    </source>
</evidence>
<dbReference type="NCBIfam" id="TIGR00259">
    <property type="entry name" value="thylakoid_BtpA"/>
    <property type="match status" value="1"/>
</dbReference>
<dbReference type="Pfam" id="PF03437">
    <property type="entry name" value="BtpA"/>
    <property type="match status" value="1"/>
</dbReference>
<dbReference type="AlphaFoldDB" id="A0A1I0N168"/>
<dbReference type="PANTHER" id="PTHR21381:SF3">
    <property type="entry name" value="SGC REGION PROTEIN SGCQ-RELATED"/>
    <property type="match status" value="1"/>
</dbReference>
<name>A0A1I0N168_9EURY</name>
<comment type="similarity">
    <text evidence="1">Belongs to the BtpA family.</text>
</comment>
<dbReference type="CDD" id="cd04722">
    <property type="entry name" value="TIM_phosphate_binding"/>
    <property type="match status" value="1"/>
</dbReference>
<gene>
    <name evidence="2" type="ORF">SAMN05216285_1171</name>
</gene>
<dbReference type="InterPro" id="IPR011060">
    <property type="entry name" value="RibuloseP-bd_barrel"/>
</dbReference>
<sequence>MTATPSVPDLFDADRPVLGMVHLPPLPGAPDFGDGEADDRQAVRTRALEDARRLEAGGVDGIVVENFGDAPFYPEDVPKHVVAELTAVATSLTDAVDVPVGVNVLRNDAEAALSIAAAADADFVRVNVHVGTAATDQGVIEGRAHETLRLRDRLDAAVAILADVHVKHARPIGERDIERAALETVERGKADGVIVSGSGTGAETRVADIERVADVLADPDGERASVFVGSGVTTETVGDCFAAGADGVIVGTALKRGGETTAPVSEERVADLVDAARAADASD</sequence>
<dbReference type="PANTHER" id="PTHR21381">
    <property type="entry name" value="ZGC:162297"/>
    <property type="match status" value="1"/>
</dbReference>
<dbReference type="Gene3D" id="3.20.20.70">
    <property type="entry name" value="Aldolase class I"/>
    <property type="match status" value="1"/>
</dbReference>
<dbReference type="InterPro" id="IPR013785">
    <property type="entry name" value="Aldolase_TIM"/>
</dbReference>
<dbReference type="OrthoDB" id="38543at2157"/>
<evidence type="ECO:0000313" key="2">
    <source>
        <dbReference type="EMBL" id="SEV94104.1"/>
    </source>
</evidence>
<protein>
    <recommendedName>
        <fullName evidence="4">Photosystem I assembly BtpA</fullName>
    </recommendedName>
</protein>
<proteinExistence type="inferred from homology"/>
<dbReference type="EMBL" id="FOIS01000002">
    <property type="protein sequence ID" value="SEV94104.1"/>
    <property type="molecule type" value="Genomic_DNA"/>
</dbReference>